<organism evidence="1 2">
    <name type="scientific">Jiella endophytica</name>
    <dbReference type="NCBI Taxonomy" id="2558362"/>
    <lineage>
        <taxon>Bacteria</taxon>
        <taxon>Pseudomonadati</taxon>
        <taxon>Pseudomonadota</taxon>
        <taxon>Alphaproteobacteria</taxon>
        <taxon>Hyphomicrobiales</taxon>
        <taxon>Aurantimonadaceae</taxon>
        <taxon>Jiella</taxon>
    </lineage>
</organism>
<dbReference type="Gene3D" id="3.10.450.530">
    <property type="entry name" value="Ribonuclease toxin, BrnT, of type II toxin-antitoxin system"/>
    <property type="match status" value="1"/>
</dbReference>
<dbReference type="InterPro" id="IPR007460">
    <property type="entry name" value="BrnT_toxin"/>
</dbReference>
<dbReference type="AlphaFoldDB" id="A0A4Y8R8L4"/>
<dbReference type="RefSeq" id="WP_134764176.1">
    <property type="nucleotide sequence ID" value="NZ_SOZD01000012.1"/>
</dbReference>
<dbReference type="OrthoDB" id="839663at2"/>
<sequence length="97" mass="11257">MAEFEWDDHKRAGNLAKHGVDFALARRFDLKTADIEADVRHAYGEERFQAKAPIDDRLYVMVFTYRGDAVRVISLRKANEREVLRYEKKTSANPSDP</sequence>
<name>A0A4Y8R8L4_9HYPH</name>
<accession>A0A4Y8R8L4</accession>
<gene>
    <name evidence="1" type="ORF">E3C22_22715</name>
</gene>
<evidence type="ECO:0000313" key="2">
    <source>
        <dbReference type="Proteomes" id="UP000298179"/>
    </source>
</evidence>
<proteinExistence type="predicted"/>
<dbReference type="EMBL" id="SOZD01000012">
    <property type="protein sequence ID" value="TFF17949.1"/>
    <property type="molecule type" value="Genomic_DNA"/>
</dbReference>
<dbReference type="Pfam" id="PF04365">
    <property type="entry name" value="BrnT_toxin"/>
    <property type="match status" value="1"/>
</dbReference>
<evidence type="ECO:0000313" key="1">
    <source>
        <dbReference type="EMBL" id="TFF17949.1"/>
    </source>
</evidence>
<dbReference type="Proteomes" id="UP000298179">
    <property type="component" value="Unassembled WGS sequence"/>
</dbReference>
<comment type="caution">
    <text evidence="1">The sequence shown here is derived from an EMBL/GenBank/DDBJ whole genome shotgun (WGS) entry which is preliminary data.</text>
</comment>
<reference evidence="1 2" key="1">
    <citation type="submission" date="2019-03" db="EMBL/GenBank/DDBJ databases">
        <title>Jiella endophytica sp. nov., a novel endophytic bacterium isolated from root of Ficus microcarpa Linn. f.</title>
        <authorList>
            <person name="Tuo L."/>
        </authorList>
    </citation>
    <scope>NUCLEOTIDE SEQUENCE [LARGE SCALE GENOMIC DNA]</scope>
    <source>
        <strain evidence="1 2">CBS5Q-3</strain>
    </source>
</reference>
<dbReference type="InterPro" id="IPR038573">
    <property type="entry name" value="BrnT_sf"/>
</dbReference>
<protein>
    <submittedName>
        <fullName evidence="1">BrnT family toxin</fullName>
    </submittedName>
</protein>
<keyword evidence="2" id="KW-1185">Reference proteome</keyword>